<organism evidence="3">
    <name type="scientific">mine drainage metagenome</name>
    <dbReference type="NCBI Taxonomy" id="410659"/>
    <lineage>
        <taxon>unclassified sequences</taxon>
        <taxon>metagenomes</taxon>
        <taxon>ecological metagenomes</taxon>
    </lineage>
</organism>
<reference evidence="3" key="2">
    <citation type="journal article" date="2014" name="ISME J.">
        <title>Microbial stratification in low pH oxic and suboxic macroscopic growths along an acid mine drainage.</title>
        <authorList>
            <person name="Mendez-Garcia C."/>
            <person name="Mesa V."/>
            <person name="Sprenger R.R."/>
            <person name="Richter M."/>
            <person name="Diez M.S."/>
            <person name="Solano J."/>
            <person name="Bargiela R."/>
            <person name="Golyshina O.V."/>
            <person name="Manteca A."/>
            <person name="Ramos J.L."/>
            <person name="Gallego J.R."/>
            <person name="Llorente I."/>
            <person name="Martins Dos Santos V.A."/>
            <person name="Jensen O.N."/>
            <person name="Pelaez A.I."/>
            <person name="Sanchez J."/>
            <person name="Ferrer M."/>
        </authorList>
    </citation>
    <scope>NUCLEOTIDE SEQUENCE</scope>
</reference>
<dbReference type="InterPro" id="IPR026935">
    <property type="entry name" value="BtrH_N"/>
</dbReference>
<evidence type="ECO:0008006" key="4">
    <source>
        <dbReference type="Google" id="ProtNLM"/>
    </source>
</evidence>
<dbReference type="EMBL" id="AUZY01006893">
    <property type="protein sequence ID" value="EQD52837.1"/>
    <property type="molecule type" value="Genomic_DNA"/>
</dbReference>
<accession>T1A780</accession>
<dbReference type="AlphaFoldDB" id="T1A780"/>
<evidence type="ECO:0000313" key="3">
    <source>
        <dbReference type="EMBL" id="EQD52837.1"/>
    </source>
</evidence>
<evidence type="ECO:0000259" key="2">
    <source>
        <dbReference type="Pfam" id="PF16169"/>
    </source>
</evidence>
<gene>
    <name evidence="3" type="ORF">B1B_10539</name>
</gene>
<dbReference type="InterPro" id="IPR032369">
    <property type="entry name" value="DUF4872"/>
</dbReference>
<proteinExistence type="predicted"/>
<evidence type="ECO:0000259" key="1">
    <source>
        <dbReference type="Pfam" id="PF14399"/>
    </source>
</evidence>
<feature type="domain" description="DUF4872" evidence="2">
    <location>
        <begin position="122"/>
        <end position="293"/>
    </location>
</feature>
<dbReference type="Pfam" id="PF16169">
    <property type="entry name" value="DUF4872"/>
    <property type="match status" value="1"/>
</dbReference>
<protein>
    <recommendedName>
        <fullName evidence="4">Peptidase</fullName>
    </recommendedName>
</protein>
<reference evidence="3" key="1">
    <citation type="submission" date="2013-08" db="EMBL/GenBank/DDBJ databases">
        <authorList>
            <person name="Mendez C."/>
            <person name="Richter M."/>
            <person name="Ferrer M."/>
            <person name="Sanchez J."/>
        </authorList>
    </citation>
    <scope>NUCLEOTIDE SEQUENCE</scope>
</reference>
<comment type="caution">
    <text evidence="3">The sequence shown here is derived from an EMBL/GenBank/DDBJ whole genome shotgun (WGS) entry which is preliminary data.</text>
</comment>
<name>T1A780_9ZZZZ</name>
<feature type="domain" description="Butirosin biosynthesis protein H N-terminal" evidence="1">
    <location>
        <begin position="1"/>
        <end position="111"/>
    </location>
</feature>
<sequence length="298" mass="33563">MAFGIAAGLGYAYLPFVKFGGLPLFAYRMPPGSIIRGLTRRLGITMHSETFRNPADGMHVLDHFLSSGQVVGVQTSAFWLSYFPPDMRFHFNAHNLIVYGKRGNQYLISDPVIDVLVECDADSLRKARFTRGVLAPKGLLYFPQHIPSEIDLEHAIRKAILYTTGMMLYVPVPILGIRGIRFVARKIRNLNPREAHDNKLLLGHIVRMQEEIGTGGAGFRFLYAAFLQEAASVLHQNRIAILAEALTTVGDEWRHFALNAAKMCKGRMPMDYALLANQLLQCAEQEMEIYQKLRTEIK</sequence>
<dbReference type="Pfam" id="PF14399">
    <property type="entry name" value="BtrH_N"/>
    <property type="match status" value="1"/>
</dbReference>